<reference evidence="1" key="1">
    <citation type="submission" date="2017-05" db="UniProtKB">
        <authorList>
            <consortium name="EnsemblMetazoa"/>
        </authorList>
    </citation>
    <scope>IDENTIFICATION</scope>
</reference>
<dbReference type="AlphaFoldDB" id="A0A1X7UM13"/>
<organism evidence="1">
    <name type="scientific">Amphimedon queenslandica</name>
    <name type="common">Sponge</name>
    <dbReference type="NCBI Taxonomy" id="400682"/>
    <lineage>
        <taxon>Eukaryota</taxon>
        <taxon>Metazoa</taxon>
        <taxon>Porifera</taxon>
        <taxon>Demospongiae</taxon>
        <taxon>Heteroscleromorpha</taxon>
        <taxon>Haplosclerida</taxon>
        <taxon>Niphatidae</taxon>
        <taxon>Amphimedon</taxon>
    </lineage>
</organism>
<accession>A0A1X7UM13</accession>
<protein>
    <submittedName>
        <fullName evidence="1">Uncharacterized protein</fullName>
    </submittedName>
</protein>
<dbReference type="InParanoid" id="A0A1X7UM13"/>
<name>A0A1X7UM13_AMPQE</name>
<evidence type="ECO:0000313" key="1">
    <source>
        <dbReference type="EnsemblMetazoa" id="Aqu2.1.28544_001"/>
    </source>
</evidence>
<proteinExistence type="predicted"/>
<sequence>MDNNRPRALTKTVNRYCCFKSQFQFLGSIWVSLKNPPVPCLSILLVCMGQKTDETTRANTPKIKCRA</sequence>
<dbReference type="EnsemblMetazoa" id="Aqu2.1.28544_001">
    <property type="protein sequence ID" value="Aqu2.1.28544_001"/>
    <property type="gene ID" value="Aqu2.1.28544"/>
</dbReference>